<dbReference type="AlphaFoldDB" id="A0A2H0BDB5"/>
<dbReference type="EMBL" id="PCST01000026">
    <property type="protein sequence ID" value="PIP55621.1"/>
    <property type="molecule type" value="Genomic_DNA"/>
</dbReference>
<feature type="repeat" description="TPR" evidence="1">
    <location>
        <begin position="733"/>
        <end position="766"/>
    </location>
</feature>
<name>A0A2H0BDB5_9BACT</name>
<comment type="caution">
    <text evidence="3">The sequence shown here is derived from an EMBL/GenBank/DDBJ whole genome shotgun (WGS) entry which is preliminary data.</text>
</comment>
<accession>A0A2H0BDB5</accession>
<feature type="transmembrane region" description="Helical" evidence="2">
    <location>
        <begin position="408"/>
        <end position="426"/>
    </location>
</feature>
<feature type="transmembrane region" description="Helical" evidence="2">
    <location>
        <begin position="378"/>
        <end position="396"/>
    </location>
</feature>
<keyword evidence="2" id="KW-0812">Transmembrane</keyword>
<keyword evidence="2" id="KW-0472">Membrane</keyword>
<proteinExistence type="predicted"/>
<feature type="repeat" description="TPR" evidence="1">
    <location>
        <begin position="699"/>
        <end position="732"/>
    </location>
</feature>
<dbReference type="Pfam" id="PF14559">
    <property type="entry name" value="TPR_19"/>
    <property type="match status" value="1"/>
</dbReference>
<dbReference type="PANTHER" id="PTHR12558:SF13">
    <property type="entry name" value="CELL DIVISION CYCLE PROTEIN 27 HOMOLOG"/>
    <property type="match status" value="1"/>
</dbReference>
<evidence type="ECO:0000256" key="1">
    <source>
        <dbReference type="PROSITE-ProRule" id="PRU00339"/>
    </source>
</evidence>
<keyword evidence="1" id="KW-0802">TPR repeat</keyword>
<organism evidence="3 4">
    <name type="scientific">Candidatus Zambryskibacteria bacterium CG22_combo_CG10-13_8_21_14_all_42_17</name>
    <dbReference type="NCBI Taxonomy" id="1975118"/>
    <lineage>
        <taxon>Bacteria</taxon>
        <taxon>Candidatus Zambryskiibacteriota</taxon>
    </lineage>
</organism>
<dbReference type="SMART" id="SM00028">
    <property type="entry name" value="TPR"/>
    <property type="match status" value="4"/>
</dbReference>
<feature type="transmembrane region" description="Helical" evidence="2">
    <location>
        <begin position="179"/>
        <end position="197"/>
    </location>
</feature>
<dbReference type="SUPFAM" id="SSF48452">
    <property type="entry name" value="TPR-like"/>
    <property type="match status" value="1"/>
</dbReference>
<feature type="transmembrane region" description="Helical" evidence="2">
    <location>
        <begin position="102"/>
        <end position="121"/>
    </location>
</feature>
<evidence type="ECO:0000313" key="3">
    <source>
        <dbReference type="EMBL" id="PIP55621.1"/>
    </source>
</evidence>
<feature type="transmembrane region" description="Helical" evidence="2">
    <location>
        <begin position="432"/>
        <end position="456"/>
    </location>
</feature>
<feature type="transmembrane region" description="Helical" evidence="2">
    <location>
        <begin position="37"/>
        <end position="55"/>
    </location>
</feature>
<reference evidence="3 4" key="1">
    <citation type="submission" date="2017-09" db="EMBL/GenBank/DDBJ databases">
        <title>Depth-based differentiation of microbial function through sediment-hosted aquifers and enrichment of novel symbionts in the deep terrestrial subsurface.</title>
        <authorList>
            <person name="Probst A.J."/>
            <person name="Ladd B."/>
            <person name="Jarett J.K."/>
            <person name="Geller-Mcgrath D.E."/>
            <person name="Sieber C.M."/>
            <person name="Emerson J.B."/>
            <person name="Anantharaman K."/>
            <person name="Thomas B.C."/>
            <person name="Malmstrom R."/>
            <person name="Stieglmeier M."/>
            <person name="Klingl A."/>
            <person name="Woyke T."/>
            <person name="Ryan C.M."/>
            <person name="Banfield J.F."/>
        </authorList>
    </citation>
    <scope>NUCLEOTIDE SEQUENCE [LARGE SCALE GENOMIC DNA]</scope>
    <source>
        <strain evidence="3">CG22_combo_CG10-13_8_21_14_all_42_17</strain>
    </source>
</reference>
<dbReference type="PROSITE" id="PS50005">
    <property type="entry name" value="TPR"/>
    <property type="match status" value="2"/>
</dbReference>
<protein>
    <submittedName>
        <fullName evidence="3">Uncharacterized protein</fullName>
    </submittedName>
</protein>
<sequence length="779" mass="84587">MFQAHRISFLIVLSLLFLLPIFFIPGGAINLSVAKSALLSFGIIAAVLLFLFEIWRAGSISFSKHYLLVIAAILPVIYLLSALLSTPSSLSLLGYNFEIGTFGYILLGVIVLIISATIFASDSRVLQALAAFFISISLVAIFVAIKILFGTFSDAGEDILVWGNFFGNMGNPIGNWTDLAVSFGLLISFSTLALGMIPMKLSARVFVYVIFALGVLLMAIINFTTAFILTLVTSVFLFLYFFKFEKHFFSTATTPPVTTTKSLLLSPTFLPIILGIVSLLFLLNPTISETKGTLGDVVSGAFKVENIDVRPSFYATLGVSKAVLSQDGLLGSGPNTFGRDWLIHKPIEVNTTPFWAVAFPFGIGFIPTQIASTGILGSILWIAFFVFFLMLAVRALSRLPESRDERFMVVSTLLVTVLLWISSFLYTPSTTVLLLAFIFTGLFIAASSKAGIISSGNLNLRGSMQTHVISSVLVIMIAFGALFLGWAGFNRTVSAFHFKKAVELSNTADAPLDEIESEINKAIRYFPADTYYVALSRINFAKAQVAASSDPADEGQDGTLTDNQANFENALRKSIEAARLAVSANPSSYQNWVALGIIYSALVPKPFSVDGAYENAFFAYSEASKRNPANPEIPLLLARLEVNKGDLESARSFIRHSIALKEDYADAYLILARLEIELGNTAGAISSAERLALLTPNNSGIYFELGLLKYFSKDVAGAAEAFNTALRLTPDYANAKYYLGLSLAQLGRVNEAMALLKELLITNPDNPELMAALEALDEN</sequence>
<dbReference type="Pfam" id="PF13432">
    <property type="entry name" value="TPR_16"/>
    <property type="match status" value="1"/>
</dbReference>
<dbReference type="Proteomes" id="UP000229794">
    <property type="component" value="Unassembled WGS sequence"/>
</dbReference>
<dbReference type="PANTHER" id="PTHR12558">
    <property type="entry name" value="CELL DIVISION CYCLE 16,23,27"/>
    <property type="match status" value="1"/>
</dbReference>
<feature type="transmembrane region" description="Helical" evidence="2">
    <location>
        <begin position="128"/>
        <end position="149"/>
    </location>
</feature>
<dbReference type="InterPro" id="IPR011990">
    <property type="entry name" value="TPR-like_helical_dom_sf"/>
</dbReference>
<feature type="transmembrane region" description="Helical" evidence="2">
    <location>
        <begin position="67"/>
        <end position="90"/>
    </location>
</feature>
<keyword evidence="2" id="KW-1133">Transmembrane helix</keyword>
<feature type="transmembrane region" description="Helical" evidence="2">
    <location>
        <begin position="209"/>
        <end position="242"/>
    </location>
</feature>
<evidence type="ECO:0000256" key="2">
    <source>
        <dbReference type="SAM" id="Phobius"/>
    </source>
</evidence>
<gene>
    <name evidence="3" type="ORF">COX06_02275</name>
</gene>
<feature type="transmembrane region" description="Helical" evidence="2">
    <location>
        <begin position="7"/>
        <end position="31"/>
    </location>
</feature>
<evidence type="ECO:0000313" key="4">
    <source>
        <dbReference type="Proteomes" id="UP000229794"/>
    </source>
</evidence>
<dbReference type="InterPro" id="IPR019734">
    <property type="entry name" value="TPR_rpt"/>
</dbReference>
<dbReference type="Gene3D" id="1.25.40.10">
    <property type="entry name" value="Tetratricopeptide repeat domain"/>
    <property type="match status" value="1"/>
</dbReference>
<feature type="transmembrane region" description="Helical" evidence="2">
    <location>
        <begin position="262"/>
        <end position="283"/>
    </location>
</feature>
<feature type="transmembrane region" description="Helical" evidence="2">
    <location>
        <begin position="468"/>
        <end position="489"/>
    </location>
</feature>